<accession>A0ACB9LV75</accession>
<organism evidence="1 2">
    <name type="scientific">Bauhinia variegata</name>
    <name type="common">Purple orchid tree</name>
    <name type="synonym">Phanera variegata</name>
    <dbReference type="NCBI Taxonomy" id="167791"/>
    <lineage>
        <taxon>Eukaryota</taxon>
        <taxon>Viridiplantae</taxon>
        <taxon>Streptophyta</taxon>
        <taxon>Embryophyta</taxon>
        <taxon>Tracheophyta</taxon>
        <taxon>Spermatophyta</taxon>
        <taxon>Magnoliopsida</taxon>
        <taxon>eudicotyledons</taxon>
        <taxon>Gunneridae</taxon>
        <taxon>Pentapetalae</taxon>
        <taxon>rosids</taxon>
        <taxon>fabids</taxon>
        <taxon>Fabales</taxon>
        <taxon>Fabaceae</taxon>
        <taxon>Cercidoideae</taxon>
        <taxon>Cercideae</taxon>
        <taxon>Bauhiniinae</taxon>
        <taxon>Bauhinia</taxon>
    </lineage>
</organism>
<gene>
    <name evidence="1" type="ORF">L6164_028153</name>
</gene>
<sequence>MFMMVTKQTPARITAAATIATIAETLSTFVLPGTVCDLVPFAEQGVSKGAPQRNGLFENADEPKLWMVGRRGIGPERLLNDRLKCIKFFKSPSEEGIEPESELCDKSRDWSFDRFPRFAGMLPLSWF</sequence>
<protein>
    <submittedName>
        <fullName evidence="1">Uncharacterized protein</fullName>
    </submittedName>
</protein>
<evidence type="ECO:0000313" key="1">
    <source>
        <dbReference type="EMBL" id="KAI4315331.1"/>
    </source>
</evidence>
<name>A0ACB9LV75_BAUVA</name>
<dbReference type="Proteomes" id="UP000828941">
    <property type="component" value="Chromosome 11"/>
</dbReference>
<comment type="caution">
    <text evidence="1">The sequence shown here is derived from an EMBL/GenBank/DDBJ whole genome shotgun (WGS) entry which is preliminary data.</text>
</comment>
<keyword evidence="2" id="KW-1185">Reference proteome</keyword>
<reference evidence="1 2" key="1">
    <citation type="journal article" date="2022" name="DNA Res.">
        <title>Chromosomal-level genome assembly of the orchid tree Bauhinia variegata (Leguminosae; Cercidoideae) supports the allotetraploid origin hypothesis of Bauhinia.</title>
        <authorList>
            <person name="Zhong Y."/>
            <person name="Chen Y."/>
            <person name="Zheng D."/>
            <person name="Pang J."/>
            <person name="Liu Y."/>
            <person name="Luo S."/>
            <person name="Meng S."/>
            <person name="Qian L."/>
            <person name="Wei D."/>
            <person name="Dai S."/>
            <person name="Zhou R."/>
        </authorList>
    </citation>
    <scope>NUCLEOTIDE SEQUENCE [LARGE SCALE GENOMIC DNA]</scope>
    <source>
        <strain evidence="1">BV-YZ2020</strain>
    </source>
</reference>
<dbReference type="EMBL" id="CM039436">
    <property type="protein sequence ID" value="KAI4315331.1"/>
    <property type="molecule type" value="Genomic_DNA"/>
</dbReference>
<evidence type="ECO:0000313" key="2">
    <source>
        <dbReference type="Proteomes" id="UP000828941"/>
    </source>
</evidence>
<proteinExistence type="predicted"/>